<reference evidence="4" key="1">
    <citation type="journal article" date="2023" name="Mol. Phylogenet. Evol.">
        <title>Genome-scale phylogeny and comparative genomics of the fungal order Sordariales.</title>
        <authorList>
            <person name="Hensen N."/>
            <person name="Bonometti L."/>
            <person name="Westerberg I."/>
            <person name="Brannstrom I.O."/>
            <person name="Guillou S."/>
            <person name="Cros-Aarteil S."/>
            <person name="Calhoun S."/>
            <person name="Haridas S."/>
            <person name="Kuo A."/>
            <person name="Mondo S."/>
            <person name="Pangilinan J."/>
            <person name="Riley R."/>
            <person name="LaButti K."/>
            <person name="Andreopoulos B."/>
            <person name="Lipzen A."/>
            <person name="Chen C."/>
            <person name="Yan M."/>
            <person name="Daum C."/>
            <person name="Ng V."/>
            <person name="Clum A."/>
            <person name="Steindorff A."/>
            <person name="Ohm R.A."/>
            <person name="Martin F."/>
            <person name="Silar P."/>
            <person name="Natvig D.O."/>
            <person name="Lalanne C."/>
            <person name="Gautier V."/>
            <person name="Ament-Velasquez S.L."/>
            <person name="Kruys A."/>
            <person name="Hutchinson M.I."/>
            <person name="Powell A.J."/>
            <person name="Barry K."/>
            <person name="Miller A.N."/>
            <person name="Grigoriev I.V."/>
            <person name="Debuchy R."/>
            <person name="Gladieux P."/>
            <person name="Hiltunen Thoren M."/>
            <person name="Johannesson H."/>
        </authorList>
    </citation>
    <scope>NUCLEOTIDE SEQUENCE [LARGE SCALE GENOMIC DNA]</scope>
    <source>
        <strain evidence="4">CBS 340.73</strain>
    </source>
</reference>
<dbReference type="InterPro" id="IPR052973">
    <property type="entry name" value="Fungal_sec-metab_reg_TF"/>
</dbReference>
<accession>A0AAN6MYQ6</accession>
<gene>
    <name evidence="3" type="ORF">QBC46DRAFT_38398</name>
</gene>
<evidence type="ECO:0000256" key="1">
    <source>
        <dbReference type="ARBA" id="ARBA00023242"/>
    </source>
</evidence>
<sequence length="812" mass="91295">MTSNTKKRRAYCDEAAPAQSVPQDLSHSSAVSPHALSLSAQQQYILEQAPSTQVRLAVPLSKLLALDRPDHQHYLLEQAASALDVPFPTLLDLSSRQSYQLSHLHKRPRLQLESNMPNSSSYSDDAGAQQDGHEKSPLAGPSDHVNSNARRSFSVFPQGSFSSGWTGTRLADCFASISMCQPCSSYEAPLPGYQPVFTTSAAYDYGSTRPVLVDSISPLQPHTEGPLVSTSLSSDHTGLYPCDDPAIVAQYLATYPSLQPNPVQPTRTMGMQPVTSREEMVYPGSSPASRYGNHDDNIRSATATGLGIQDEPHLISPPVRTSAMSAAAFTSEVAPPAFGRQDGFVGNPPRYNALQNYGVKGDPEVGLGRQQGGATNFDPFPNHRMLPARRGPFKDSEQREKTAHTRKIGSCIRCRMQRIRCNFDPANEGGPCLSCKKIASNSKIYRLNCLRWKITDVRLYKPGQVKGYEWTRRWKDSVLDDIGNWAAPESRIIRVTEGYTGKSVELQVRRFLPQEGDKLDRSWVSNGVKKSVSIPPYAIVDMEAAKSAFDEYIRNGVVDCCKQLLGPREQLLWQTYALALKSVGDSRTAESEKRLLHNTLNLWMSVRLTTKSFEIVGEDLLDMYRDLIQDPDNSLYGKIPLPPVMGAQIDSVLIHQVQPQLRRRTLEELQKMTADKKQRTWLTTYLVTLILLHNIGLITRHDAEYAKKHGMKRRFAREENVKEYNQGANILLAYFHYCNRGVYPFSAECKDKDLESLAQLDTAAISFVRYTRRFAADHKKQWQELWEADDYENEYYYVCQLFHENWQPRAMA</sequence>
<dbReference type="CDD" id="cd00067">
    <property type="entry name" value="GAL4"/>
    <property type="match status" value="1"/>
</dbReference>
<dbReference type="EMBL" id="MU853898">
    <property type="protein sequence ID" value="KAK3935992.1"/>
    <property type="molecule type" value="Genomic_DNA"/>
</dbReference>
<name>A0AAN6MYQ6_9PEZI</name>
<feature type="region of interest" description="Disordered" evidence="2">
    <location>
        <begin position="102"/>
        <end position="144"/>
    </location>
</feature>
<dbReference type="Proteomes" id="UP001303473">
    <property type="component" value="Unassembled WGS sequence"/>
</dbReference>
<evidence type="ECO:0008006" key="5">
    <source>
        <dbReference type="Google" id="ProtNLM"/>
    </source>
</evidence>
<feature type="compositionally biased region" description="Polar residues" evidence="2">
    <location>
        <begin position="112"/>
        <end position="123"/>
    </location>
</feature>
<protein>
    <recommendedName>
        <fullName evidence="5">Zn(2)-C6 fungal-type domain-containing protein</fullName>
    </recommendedName>
</protein>
<dbReference type="InterPro" id="IPR001138">
    <property type="entry name" value="Zn2Cys6_DnaBD"/>
</dbReference>
<dbReference type="GO" id="GO:0008270">
    <property type="term" value="F:zinc ion binding"/>
    <property type="evidence" value="ECO:0007669"/>
    <property type="project" value="InterPro"/>
</dbReference>
<organism evidence="3 4">
    <name type="scientific">Diplogelasinospora grovesii</name>
    <dbReference type="NCBI Taxonomy" id="303347"/>
    <lineage>
        <taxon>Eukaryota</taxon>
        <taxon>Fungi</taxon>
        <taxon>Dikarya</taxon>
        <taxon>Ascomycota</taxon>
        <taxon>Pezizomycotina</taxon>
        <taxon>Sordariomycetes</taxon>
        <taxon>Sordariomycetidae</taxon>
        <taxon>Sordariales</taxon>
        <taxon>Diplogelasinosporaceae</taxon>
        <taxon>Diplogelasinospora</taxon>
    </lineage>
</organism>
<proteinExistence type="predicted"/>
<feature type="compositionally biased region" description="Basic and acidic residues" evidence="2">
    <location>
        <begin position="392"/>
        <end position="402"/>
    </location>
</feature>
<comment type="caution">
    <text evidence="3">The sequence shown here is derived from an EMBL/GenBank/DDBJ whole genome shotgun (WGS) entry which is preliminary data.</text>
</comment>
<dbReference type="GO" id="GO:0000981">
    <property type="term" value="F:DNA-binding transcription factor activity, RNA polymerase II-specific"/>
    <property type="evidence" value="ECO:0007669"/>
    <property type="project" value="InterPro"/>
</dbReference>
<evidence type="ECO:0000313" key="4">
    <source>
        <dbReference type="Proteomes" id="UP001303473"/>
    </source>
</evidence>
<evidence type="ECO:0000256" key="2">
    <source>
        <dbReference type="SAM" id="MobiDB-lite"/>
    </source>
</evidence>
<evidence type="ECO:0000313" key="3">
    <source>
        <dbReference type="EMBL" id="KAK3935992.1"/>
    </source>
</evidence>
<keyword evidence="1" id="KW-0539">Nucleus</keyword>
<dbReference type="PANTHER" id="PTHR35392:SF3">
    <property type="entry name" value="ZN(2)-C6 FUNGAL-TYPE DOMAIN-CONTAINING PROTEIN"/>
    <property type="match status" value="1"/>
</dbReference>
<dbReference type="AlphaFoldDB" id="A0AAN6MYQ6"/>
<feature type="region of interest" description="Disordered" evidence="2">
    <location>
        <begin position="1"/>
        <end position="28"/>
    </location>
</feature>
<dbReference type="PANTHER" id="PTHR35392">
    <property type="entry name" value="ZN(II)2CYS6 TRANSCRIPTION FACTOR (EUROFUNG)-RELATED-RELATED"/>
    <property type="match status" value="1"/>
</dbReference>
<keyword evidence="4" id="KW-1185">Reference proteome</keyword>
<feature type="region of interest" description="Disordered" evidence="2">
    <location>
        <begin position="374"/>
        <end position="402"/>
    </location>
</feature>